<dbReference type="EMBL" id="BNEC01000005">
    <property type="protein sequence ID" value="GHI72005.1"/>
    <property type="molecule type" value="Genomic_DNA"/>
</dbReference>
<organism evidence="2 3">
    <name type="scientific">Streptomyces nojiriensis</name>
    <dbReference type="NCBI Taxonomy" id="66374"/>
    <lineage>
        <taxon>Bacteria</taxon>
        <taxon>Bacillati</taxon>
        <taxon>Actinomycetota</taxon>
        <taxon>Actinomycetes</taxon>
        <taxon>Kitasatosporales</taxon>
        <taxon>Streptomycetaceae</taxon>
        <taxon>Streptomyces</taxon>
    </lineage>
</organism>
<evidence type="ECO:0000259" key="1">
    <source>
        <dbReference type="Pfam" id="PF18476"/>
    </source>
</evidence>
<evidence type="ECO:0000313" key="2">
    <source>
        <dbReference type="EMBL" id="GHI72005.1"/>
    </source>
</evidence>
<evidence type="ECO:0000313" key="3">
    <source>
        <dbReference type="Proteomes" id="UP000613974"/>
    </source>
</evidence>
<accession>A0ABQ3SV27</accession>
<protein>
    <recommendedName>
        <fullName evidence="1">PIN like domain-containing protein</fullName>
    </recommendedName>
</protein>
<comment type="caution">
    <text evidence="2">The sequence shown here is derived from an EMBL/GenBank/DDBJ whole genome shotgun (WGS) entry which is preliminary data.</text>
</comment>
<proteinExistence type="predicted"/>
<reference evidence="3" key="1">
    <citation type="submission" date="2023-07" db="EMBL/GenBank/DDBJ databases">
        <title>Whole genome shotgun sequence of Streptomyces nojiriensis NBRC 13794.</title>
        <authorList>
            <person name="Komaki H."/>
            <person name="Tamura T."/>
        </authorList>
    </citation>
    <scope>NUCLEOTIDE SEQUENCE [LARGE SCALE GENOMIC DNA]</scope>
    <source>
        <strain evidence="3">NBRC 13794</strain>
    </source>
</reference>
<feature type="domain" description="PIN like" evidence="1">
    <location>
        <begin position="50"/>
        <end position="277"/>
    </location>
</feature>
<sequence length="449" mass="50460">MYSLSTVTDVDASEVLEAADSTGRGIFDGFSGFVTPTPDDWKRVLSNGTVVVDTNVLLNLYRYNNAAREAFLSTLAKMGTRLWVPNQVMAEFWRNRERALEDPAKQLESSKKALLADLSKAVEKLRAWANRVSLDRAELRRLEGNLSQGFDQVIESMEKVVDSSGLGMERDTSKDRVISELAILLAGKVGLPLVRADYDAAIIEGKRRVEKKIPPGYMDKDKDSRGDDSEAGDFLVWSQIKLEAKRRGGDFLFVTGDSKEDWWWIRQGAPVGPRNELAEELRDETSAHLYMLKPERLLVLARDYLAVPVTEDSVQNVEMVDARSEAEERVSNWNYVFLGQLLRALRAQAPVQESAIRRAVRNGGFVSRDEVYEIGGYEPGRMLKGFTRPVSRISQDVSFDANLSGFDQDVLVPVYDEMKAGFGRVDGFSVHESLHGPLEKAWEILDRED</sequence>
<dbReference type="InterPro" id="IPR041578">
    <property type="entry name" value="PIN_8"/>
</dbReference>
<keyword evidence="3" id="KW-1185">Reference proteome</keyword>
<dbReference type="Pfam" id="PF18476">
    <property type="entry name" value="PIN_8"/>
    <property type="match status" value="1"/>
</dbReference>
<dbReference type="Proteomes" id="UP000613974">
    <property type="component" value="Unassembled WGS sequence"/>
</dbReference>
<gene>
    <name evidence="2" type="ORF">Snoj_59230</name>
</gene>
<name>A0ABQ3SV27_9ACTN</name>